<keyword evidence="9" id="KW-1185">Reference proteome</keyword>
<sequence length="134" mass="13982">MNNRSFSNYAPLLIRIVIGISFILHGIPKLTNLAGTTQFFSKVGIPMAGIAAPVIGILEVIGGLALILGLFVEIFSILLTLDMIGAILAAKSGKGWVGGFELELLLGITALSLLFSGPGAFSVTKGLLLKRSSI</sequence>
<evidence type="ECO:0000313" key="8">
    <source>
        <dbReference type="EMBL" id="MFC5452607.1"/>
    </source>
</evidence>
<proteinExistence type="inferred from homology"/>
<feature type="transmembrane region" description="Helical" evidence="7">
    <location>
        <begin position="39"/>
        <end position="58"/>
    </location>
</feature>
<feature type="transmembrane region" description="Helical" evidence="7">
    <location>
        <begin position="102"/>
        <end position="121"/>
    </location>
</feature>
<keyword evidence="4 7" id="KW-0812">Transmembrane</keyword>
<evidence type="ECO:0000256" key="2">
    <source>
        <dbReference type="ARBA" id="ARBA00006679"/>
    </source>
</evidence>
<dbReference type="InterPro" id="IPR032808">
    <property type="entry name" value="DoxX"/>
</dbReference>
<evidence type="ECO:0000256" key="3">
    <source>
        <dbReference type="ARBA" id="ARBA00022475"/>
    </source>
</evidence>
<evidence type="ECO:0000256" key="7">
    <source>
        <dbReference type="SAM" id="Phobius"/>
    </source>
</evidence>
<dbReference type="RefSeq" id="WP_270885747.1">
    <property type="nucleotide sequence ID" value="NZ_JAQFVF010000091.1"/>
</dbReference>
<protein>
    <submittedName>
        <fullName evidence="8">DoxX family protein</fullName>
    </submittedName>
</protein>
<comment type="similarity">
    <text evidence="2">Belongs to the DoxX family.</text>
</comment>
<evidence type="ECO:0000256" key="4">
    <source>
        <dbReference type="ARBA" id="ARBA00022692"/>
    </source>
</evidence>
<dbReference type="EMBL" id="JBHSMJ010000061">
    <property type="protein sequence ID" value="MFC5452607.1"/>
    <property type="molecule type" value="Genomic_DNA"/>
</dbReference>
<keyword evidence="5 7" id="KW-1133">Transmembrane helix</keyword>
<dbReference type="Proteomes" id="UP001596044">
    <property type="component" value="Unassembled WGS sequence"/>
</dbReference>
<evidence type="ECO:0000256" key="6">
    <source>
        <dbReference type="ARBA" id="ARBA00023136"/>
    </source>
</evidence>
<feature type="transmembrane region" description="Helical" evidence="7">
    <location>
        <begin position="64"/>
        <end position="90"/>
    </location>
</feature>
<comment type="subcellular location">
    <subcellularLocation>
        <location evidence="1">Cell membrane</location>
        <topology evidence="1">Multi-pass membrane protein</topology>
    </subcellularLocation>
</comment>
<evidence type="ECO:0000256" key="5">
    <source>
        <dbReference type="ARBA" id="ARBA00022989"/>
    </source>
</evidence>
<dbReference type="Pfam" id="PF07681">
    <property type="entry name" value="DoxX"/>
    <property type="match status" value="1"/>
</dbReference>
<dbReference type="PANTHER" id="PTHR33452:SF1">
    <property type="entry name" value="INNER MEMBRANE PROTEIN YPHA-RELATED"/>
    <property type="match status" value="1"/>
</dbReference>
<evidence type="ECO:0000256" key="1">
    <source>
        <dbReference type="ARBA" id="ARBA00004651"/>
    </source>
</evidence>
<gene>
    <name evidence="8" type="ORF">ACFPOG_30855</name>
</gene>
<name>A0ABW0KHM7_9BACL</name>
<dbReference type="PANTHER" id="PTHR33452">
    <property type="entry name" value="OXIDOREDUCTASE CATD-RELATED"/>
    <property type="match status" value="1"/>
</dbReference>
<evidence type="ECO:0000313" key="9">
    <source>
        <dbReference type="Proteomes" id="UP001596044"/>
    </source>
</evidence>
<dbReference type="InterPro" id="IPR051907">
    <property type="entry name" value="DoxX-like_oxidoreductase"/>
</dbReference>
<comment type="caution">
    <text evidence="8">The sequence shown here is derived from an EMBL/GenBank/DDBJ whole genome shotgun (WGS) entry which is preliminary data.</text>
</comment>
<feature type="transmembrane region" description="Helical" evidence="7">
    <location>
        <begin position="6"/>
        <end position="27"/>
    </location>
</feature>
<organism evidence="8 9">
    <name type="scientific">Paenibacillus aestuarii</name>
    <dbReference type="NCBI Taxonomy" id="516965"/>
    <lineage>
        <taxon>Bacteria</taxon>
        <taxon>Bacillati</taxon>
        <taxon>Bacillota</taxon>
        <taxon>Bacilli</taxon>
        <taxon>Bacillales</taxon>
        <taxon>Paenibacillaceae</taxon>
        <taxon>Paenibacillus</taxon>
    </lineage>
</organism>
<reference evidence="9" key="1">
    <citation type="journal article" date="2019" name="Int. J. Syst. Evol. Microbiol.">
        <title>The Global Catalogue of Microorganisms (GCM) 10K type strain sequencing project: providing services to taxonomists for standard genome sequencing and annotation.</title>
        <authorList>
            <consortium name="The Broad Institute Genomics Platform"/>
            <consortium name="The Broad Institute Genome Sequencing Center for Infectious Disease"/>
            <person name="Wu L."/>
            <person name="Ma J."/>
        </authorList>
    </citation>
    <scope>NUCLEOTIDE SEQUENCE [LARGE SCALE GENOMIC DNA]</scope>
    <source>
        <strain evidence="9">KACC 11904</strain>
    </source>
</reference>
<keyword evidence="6 7" id="KW-0472">Membrane</keyword>
<keyword evidence="3" id="KW-1003">Cell membrane</keyword>
<accession>A0ABW0KHM7</accession>